<name>A0ABS0HT13_9HYPH</name>
<dbReference type="Pfam" id="PF02518">
    <property type="entry name" value="HATPase_c"/>
    <property type="match status" value="1"/>
</dbReference>
<evidence type="ECO:0000259" key="6">
    <source>
        <dbReference type="PROSITE" id="PS50109"/>
    </source>
</evidence>
<dbReference type="InterPro" id="IPR005467">
    <property type="entry name" value="His_kinase_dom"/>
</dbReference>
<dbReference type="PANTHER" id="PTHR42878">
    <property type="entry name" value="TWO-COMPONENT HISTIDINE KINASE"/>
    <property type="match status" value="1"/>
</dbReference>
<keyword evidence="4 7" id="KW-0418">Kinase</keyword>
<dbReference type="CDD" id="cd00075">
    <property type="entry name" value="HATPase"/>
    <property type="match status" value="1"/>
</dbReference>
<evidence type="ECO:0000256" key="3">
    <source>
        <dbReference type="ARBA" id="ARBA00022679"/>
    </source>
</evidence>
<evidence type="ECO:0000256" key="5">
    <source>
        <dbReference type="SAM" id="MobiDB-lite"/>
    </source>
</evidence>
<organism evidence="7 8">
    <name type="scientific">Microvirga terrestris</name>
    <dbReference type="NCBI Taxonomy" id="2791024"/>
    <lineage>
        <taxon>Bacteria</taxon>
        <taxon>Pseudomonadati</taxon>
        <taxon>Pseudomonadota</taxon>
        <taxon>Alphaproteobacteria</taxon>
        <taxon>Hyphomicrobiales</taxon>
        <taxon>Methylobacteriaceae</taxon>
        <taxon>Microvirga</taxon>
    </lineage>
</organism>
<dbReference type="InterPro" id="IPR036890">
    <property type="entry name" value="HATPase_C_sf"/>
</dbReference>
<gene>
    <name evidence="7" type="ORF">I2H36_11260</name>
</gene>
<dbReference type="Proteomes" id="UP000611708">
    <property type="component" value="Unassembled WGS sequence"/>
</dbReference>
<evidence type="ECO:0000313" key="7">
    <source>
        <dbReference type="EMBL" id="MBF9196620.1"/>
    </source>
</evidence>
<keyword evidence="3" id="KW-0808">Transferase</keyword>
<feature type="domain" description="Histidine kinase" evidence="6">
    <location>
        <begin position="32"/>
        <end position="245"/>
    </location>
</feature>
<dbReference type="GO" id="GO:0016301">
    <property type="term" value="F:kinase activity"/>
    <property type="evidence" value="ECO:0007669"/>
    <property type="project" value="UniProtKB-KW"/>
</dbReference>
<dbReference type="InterPro" id="IPR004358">
    <property type="entry name" value="Sig_transdc_His_kin-like_C"/>
</dbReference>
<proteinExistence type="predicted"/>
<dbReference type="SMART" id="SM00387">
    <property type="entry name" value="HATPase_c"/>
    <property type="match status" value="1"/>
</dbReference>
<reference evidence="7 8" key="1">
    <citation type="submission" date="2020-11" db="EMBL/GenBank/DDBJ databases">
        <authorList>
            <person name="Kim M.K."/>
        </authorList>
    </citation>
    <scope>NUCLEOTIDE SEQUENCE [LARGE SCALE GENOMIC DNA]</scope>
    <source>
        <strain evidence="7 8">BT290</strain>
    </source>
</reference>
<dbReference type="InterPro" id="IPR050351">
    <property type="entry name" value="BphY/WalK/GraS-like"/>
</dbReference>
<dbReference type="PROSITE" id="PS50109">
    <property type="entry name" value="HIS_KIN"/>
    <property type="match status" value="1"/>
</dbReference>
<comment type="caution">
    <text evidence="7">The sequence shown here is derived from an EMBL/GenBank/DDBJ whole genome shotgun (WGS) entry which is preliminary data.</text>
</comment>
<accession>A0ABS0HT13</accession>
<dbReference type="PANTHER" id="PTHR42878:SF13">
    <property type="entry name" value="HISTIDINE KINASE"/>
    <property type="match status" value="1"/>
</dbReference>
<evidence type="ECO:0000256" key="2">
    <source>
        <dbReference type="ARBA" id="ARBA00012438"/>
    </source>
</evidence>
<evidence type="ECO:0000313" key="8">
    <source>
        <dbReference type="Proteomes" id="UP000611708"/>
    </source>
</evidence>
<protein>
    <recommendedName>
        <fullName evidence="2">histidine kinase</fullName>
        <ecNumber evidence="2">2.7.13.3</ecNumber>
    </recommendedName>
</protein>
<keyword evidence="8" id="KW-1185">Reference proteome</keyword>
<dbReference type="InterPro" id="IPR003594">
    <property type="entry name" value="HATPase_dom"/>
</dbReference>
<dbReference type="EC" id="2.7.13.3" evidence="2"/>
<comment type="catalytic activity">
    <reaction evidence="1">
        <text>ATP + protein L-histidine = ADP + protein N-phospho-L-histidine.</text>
        <dbReference type="EC" id="2.7.13.3"/>
    </reaction>
</comment>
<dbReference type="SUPFAM" id="SSF55874">
    <property type="entry name" value="ATPase domain of HSP90 chaperone/DNA topoisomerase II/histidine kinase"/>
    <property type="match status" value="1"/>
</dbReference>
<feature type="region of interest" description="Disordered" evidence="5">
    <location>
        <begin position="1"/>
        <end position="20"/>
    </location>
</feature>
<evidence type="ECO:0000256" key="1">
    <source>
        <dbReference type="ARBA" id="ARBA00000085"/>
    </source>
</evidence>
<dbReference type="RefSeq" id="WP_196264002.1">
    <property type="nucleotide sequence ID" value="NZ_JADQDN010000005.1"/>
</dbReference>
<dbReference type="EMBL" id="JADQDN010000005">
    <property type="protein sequence ID" value="MBF9196620.1"/>
    <property type="molecule type" value="Genomic_DNA"/>
</dbReference>
<dbReference type="Gene3D" id="3.30.565.10">
    <property type="entry name" value="Histidine kinase-like ATPase, C-terminal domain"/>
    <property type="match status" value="1"/>
</dbReference>
<sequence length="254" mass="27727">MPEVSCIPGGAARQLEPSTHTHDVPLPDLLSLLAHQFIAPLTQVDSSAQRMIHSAGQMTPDEIIVRATRMRQAVAQLSALVQSLIRRVQLDGRTKLQQRECDWTELVSIACEQVRTHQPERRFKIKKGKSASVRCDPLLLEQVFELLIGNAAKYSPLESAIEIEGFVVGGNFAIAIKDHGVGIPEEDLPLLFRPFFRSRRTTSVNGVGLGLALANQIVNAHSGKIHVVSQEGRGSTFTVMLPMEGSLAGQDGEP</sequence>
<dbReference type="PRINTS" id="PR00344">
    <property type="entry name" value="BCTRLSENSOR"/>
</dbReference>
<evidence type="ECO:0000256" key="4">
    <source>
        <dbReference type="ARBA" id="ARBA00022777"/>
    </source>
</evidence>